<keyword evidence="5" id="KW-1133">Transmembrane helix</keyword>
<evidence type="ECO:0000256" key="5">
    <source>
        <dbReference type="ARBA" id="ARBA00022989"/>
    </source>
</evidence>
<dbReference type="PANTHER" id="PTHR20955">
    <property type="entry name" value="PROTEIN JAGUNAL HOMOLOG 1"/>
    <property type="match status" value="1"/>
</dbReference>
<evidence type="ECO:0000313" key="8">
    <source>
        <dbReference type="Proteomes" id="UP001356427"/>
    </source>
</evidence>
<dbReference type="AlphaFoldDB" id="A0AAN8QSX2"/>
<comment type="similarity">
    <text evidence="2">Belongs to the jagunal family.</text>
</comment>
<dbReference type="EMBL" id="JAGTTL010000012">
    <property type="protein sequence ID" value="KAK6315080.1"/>
    <property type="molecule type" value="Genomic_DNA"/>
</dbReference>
<keyword evidence="3" id="KW-0812">Transmembrane</keyword>
<reference evidence="7 8" key="1">
    <citation type="submission" date="2021-04" db="EMBL/GenBank/DDBJ databases">
        <authorList>
            <person name="De Guttry C."/>
            <person name="Zahm M."/>
            <person name="Klopp C."/>
            <person name="Cabau C."/>
            <person name="Louis A."/>
            <person name="Berthelot C."/>
            <person name="Parey E."/>
            <person name="Roest Crollius H."/>
            <person name="Montfort J."/>
            <person name="Robinson-Rechavi M."/>
            <person name="Bucao C."/>
            <person name="Bouchez O."/>
            <person name="Gislard M."/>
            <person name="Lluch J."/>
            <person name="Milhes M."/>
            <person name="Lampietro C."/>
            <person name="Lopez Roques C."/>
            <person name="Donnadieu C."/>
            <person name="Braasch I."/>
            <person name="Desvignes T."/>
            <person name="Postlethwait J."/>
            <person name="Bobe J."/>
            <person name="Wedekind C."/>
            <person name="Guiguen Y."/>
        </authorList>
    </citation>
    <scope>NUCLEOTIDE SEQUENCE [LARGE SCALE GENOMIC DNA]</scope>
    <source>
        <strain evidence="7">Cs_M1</strain>
        <tissue evidence="7">Blood</tissue>
    </source>
</reference>
<sequence>MMSRVGPGAAGTDGSDFKHREKVATQYQMSALLKSELRKLNFVHLLLWLMVAAQVTVSKLDLVPSDTVAEPYRWE</sequence>
<evidence type="ECO:0000256" key="2">
    <source>
        <dbReference type="ARBA" id="ARBA00008462"/>
    </source>
</evidence>
<dbReference type="Pfam" id="PF07086">
    <property type="entry name" value="Jagunal"/>
    <property type="match status" value="1"/>
</dbReference>
<keyword evidence="4" id="KW-0256">Endoplasmic reticulum</keyword>
<gene>
    <name evidence="7" type="ORF">J4Q44_G00146090</name>
</gene>
<name>A0AAN8QSX2_9TELE</name>
<dbReference type="GO" id="GO:0005789">
    <property type="term" value="C:endoplasmic reticulum membrane"/>
    <property type="evidence" value="ECO:0007669"/>
    <property type="project" value="UniProtKB-SubCell"/>
</dbReference>
<accession>A0AAN8QSX2</accession>
<evidence type="ECO:0000256" key="3">
    <source>
        <dbReference type="ARBA" id="ARBA00022692"/>
    </source>
</evidence>
<protein>
    <submittedName>
        <fullName evidence="7">Uncharacterized protein</fullName>
    </submittedName>
</protein>
<dbReference type="Proteomes" id="UP001356427">
    <property type="component" value="Unassembled WGS sequence"/>
</dbReference>
<organism evidence="7 8">
    <name type="scientific">Coregonus suidteri</name>
    <dbReference type="NCBI Taxonomy" id="861788"/>
    <lineage>
        <taxon>Eukaryota</taxon>
        <taxon>Metazoa</taxon>
        <taxon>Chordata</taxon>
        <taxon>Craniata</taxon>
        <taxon>Vertebrata</taxon>
        <taxon>Euteleostomi</taxon>
        <taxon>Actinopterygii</taxon>
        <taxon>Neopterygii</taxon>
        <taxon>Teleostei</taxon>
        <taxon>Protacanthopterygii</taxon>
        <taxon>Salmoniformes</taxon>
        <taxon>Salmonidae</taxon>
        <taxon>Coregoninae</taxon>
        <taxon>Coregonus</taxon>
    </lineage>
</organism>
<keyword evidence="8" id="KW-1185">Reference proteome</keyword>
<keyword evidence="6" id="KW-0472">Membrane</keyword>
<dbReference type="GO" id="GO:0038158">
    <property type="term" value="P:granulocyte colony-stimulating factor signaling pathway"/>
    <property type="evidence" value="ECO:0007669"/>
    <property type="project" value="TreeGrafter"/>
</dbReference>
<proteinExistence type="inferred from homology"/>
<evidence type="ECO:0000256" key="6">
    <source>
        <dbReference type="ARBA" id="ARBA00023136"/>
    </source>
</evidence>
<evidence type="ECO:0000256" key="1">
    <source>
        <dbReference type="ARBA" id="ARBA00004477"/>
    </source>
</evidence>
<dbReference type="PANTHER" id="PTHR20955:SF3">
    <property type="entry name" value="PROTEIN JAGUNAL HOMOLOG 1-A"/>
    <property type="match status" value="1"/>
</dbReference>
<dbReference type="GO" id="GO:0016192">
    <property type="term" value="P:vesicle-mediated transport"/>
    <property type="evidence" value="ECO:0007669"/>
    <property type="project" value="TreeGrafter"/>
</dbReference>
<evidence type="ECO:0000313" key="7">
    <source>
        <dbReference type="EMBL" id="KAK6315080.1"/>
    </source>
</evidence>
<evidence type="ECO:0000256" key="4">
    <source>
        <dbReference type="ARBA" id="ARBA00022824"/>
    </source>
</evidence>
<dbReference type="GO" id="GO:0007029">
    <property type="term" value="P:endoplasmic reticulum organization"/>
    <property type="evidence" value="ECO:0007669"/>
    <property type="project" value="InterPro"/>
</dbReference>
<dbReference type="InterPro" id="IPR009787">
    <property type="entry name" value="Jagunal"/>
</dbReference>
<comment type="subcellular location">
    <subcellularLocation>
        <location evidence="1">Endoplasmic reticulum membrane</location>
        <topology evidence="1">Multi-pass membrane protein</topology>
    </subcellularLocation>
</comment>
<comment type="caution">
    <text evidence="7">The sequence shown here is derived from an EMBL/GenBank/DDBJ whole genome shotgun (WGS) entry which is preliminary data.</text>
</comment>